<keyword evidence="2" id="KW-1185">Reference proteome</keyword>
<reference evidence="1 2" key="1">
    <citation type="submission" date="2018-10" db="EMBL/GenBank/DDBJ databases">
        <authorList>
            <person name="Li J."/>
        </authorList>
    </citation>
    <scope>NUCLEOTIDE SEQUENCE [LARGE SCALE GENOMIC DNA]</scope>
    <source>
        <strain evidence="1 2">IF 016277</strain>
    </source>
</reference>
<gene>
    <name evidence="1" type="ORF">D9V32_05480</name>
</gene>
<sequence length="66" mass="7103">MTEPSPTPRTILHEIYRAAVKRAAVAQVVHRSATATAASRADELGLTAAEQEADYQAELARAEPRS</sequence>
<proteinExistence type="predicted"/>
<dbReference type="Proteomes" id="UP000272503">
    <property type="component" value="Unassembled WGS sequence"/>
</dbReference>
<accession>A0A3L7A9Q5</accession>
<organism evidence="1 2">
    <name type="scientific">Mycetocola tolaasinivorans</name>
    <dbReference type="NCBI Taxonomy" id="76635"/>
    <lineage>
        <taxon>Bacteria</taxon>
        <taxon>Bacillati</taxon>
        <taxon>Actinomycetota</taxon>
        <taxon>Actinomycetes</taxon>
        <taxon>Micrococcales</taxon>
        <taxon>Microbacteriaceae</taxon>
        <taxon>Mycetocola</taxon>
    </lineage>
</organism>
<comment type="caution">
    <text evidence="1">The sequence shown here is derived from an EMBL/GenBank/DDBJ whole genome shotgun (WGS) entry which is preliminary data.</text>
</comment>
<evidence type="ECO:0000313" key="1">
    <source>
        <dbReference type="EMBL" id="RLP76321.1"/>
    </source>
</evidence>
<name>A0A3L7A9Q5_9MICO</name>
<protein>
    <submittedName>
        <fullName evidence="1">Uncharacterized protein</fullName>
    </submittedName>
</protein>
<dbReference type="RefSeq" id="WP_121647903.1">
    <property type="nucleotide sequence ID" value="NZ_RCUX01000004.1"/>
</dbReference>
<dbReference type="EMBL" id="RCUX01000004">
    <property type="protein sequence ID" value="RLP76321.1"/>
    <property type="molecule type" value="Genomic_DNA"/>
</dbReference>
<evidence type="ECO:0000313" key="2">
    <source>
        <dbReference type="Proteomes" id="UP000272503"/>
    </source>
</evidence>
<dbReference type="AlphaFoldDB" id="A0A3L7A9Q5"/>